<feature type="binding site" evidence="9">
    <location>
        <position position="113"/>
    </location>
    <ligand>
        <name>4-amino-2-methyl-5-(diphosphooxymethyl)pyrimidine</name>
        <dbReference type="ChEBI" id="CHEBI:57841"/>
    </ligand>
</feature>
<feature type="binding site" evidence="9">
    <location>
        <begin position="139"/>
        <end position="141"/>
    </location>
    <ligand>
        <name>2-[(2R,5Z)-2-carboxy-4-methylthiazol-5(2H)-ylidene]ethyl phosphate</name>
        <dbReference type="ChEBI" id="CHEBI:62899"/>
    </ligand>
</feature>
<keyword evidence="4 9" id="KW-0460">Magnesium</keyword>
<dbReference type="CDD" id="cd00564">
    <property type="entry name" value="TMP_TenI"/>
    <property type="match status" value="1"/>
</dbReference>
<sequence>MMRPADWRDKLRLYVVTDERPDADSLLSAVAAALAGGATAVQLRRKQDLGRRFVELGRAVRKLTREHGALFLVNDRVDVAFLVEADGVHVGQDDIACRDARRILGPDAIIGVSAETLAEARQAERDGADYLGVGAVFPTGSKPDAGLTGMGGLREIMRSVNVPVVAIGGITADNAAEVLACGVSGIAVVSAVMSAADPRAAAARLRTLVDEARAARA</sequence>
<feature type="binding site" evidence="9">
    <location>
        <position position="74"/>
    </location>
    <ligand>
        <name>4-amino-2-methyl-5-(diphosphooxymethyl)pyrimidine</name>
        <dbReference type="ChEBI" id="CHEBI:57841"/>
    </ligand>
</feature>
<comment type="catalytic activity">
    <reaction evidence="8 9 10">
        <text>2-[(2R,5Z)-2-carboxy-4-methylthiazol-5(2H)-ylidene]ethyl phosphate + 4-amino-2-methyl-5-(diphosphooxymethyl)pyrimidine + 2 H(+) = thiamine phosphate + CO2 + diphosphate</text>
        <dbReference type="Rhea" id="RHEA:47844"/>
        <dbReference type="ChEBI" id="CHEBI:15378"/>
        <dbReference type="ChEBI" id="CHEBI:16526"/>
        <dbReference type="ChEBI" id="CHEBI:33019"/>
        <dbReference type="ChEBI" id="CHEBI:37575"/>
        <dbReference type="ChEBI" id="CHEBI:57841"/>
        <dbReference type="ChEBI" id="CHEBI:62899"/>
        <dbReference type="EC" id="2.5.1.3"/>
    </reaction>
</comment>
<dbReference type="HAMAP" id="MF_00097">
    <property type="entry name" value="TMP_synthase"/>
    <property type="match status" value="1"/>
</dbReference>
<evidence type="ECO:0000256" key="4">
    <source>
        <dbReference type="ARBA" id="ARBA00022842"/>
    </source>
</evidence>
<keyword evidence="3 9" id="KW-0479">Metal-binding</keyword>
<evidence type="ECO:0000256" key="3">
    <source>
        <dbReference type="ARBA" id="ARBA00022723"/>
    </source>
</evidence>
<dbReference type="Proteomes" id="UP000637695">
    <property type="component" value="Unassembled WGS sequence"/>
</dbReference>
<comment type="catalytic activity">
    <reaction evidence="7 9 10">
        <text>2-(2-carboxy-4-methylthiazol-5-yl)ethyl phosphate + 4-amino-2-methyl-5-(diphosphooxymethyl)pyrimidine + 2 H(+) = thiamine phosphate + CO2 + diphosphate</text>
        <dbReference type="Rhea" id="RHEA:47848"/>
        <dbReference type="ChEBI" id="CHEBI:15378"/>
        <dbReference type="ChEBI" id="CHEBI:16526"/>
        <dbReference type="ChEBI" id="CHEBI:33019"/>
        <dbReference type="ChEBI" id="CHEBI:37575"/>
        <dbReference type="ChEBI" id="CHEBI:57841"/>
        <dbReference type="ChEBI" id="CHEBI:62890"/>
        <dbReference type="EC" id="2.5.1.3"/>
    </reaction>
</comment>
<proteinExistence type="inferred from homology"/>
<comment type="function">
    <text evidence="9">Condenses 4-methyl-5-(beta-hydroxyethyl)thiazole monophosphate (THZ-P) and 2-methyl-4-amino-5-hydroxymethyl pyrimidine pyrophosphate (HMP-PP) to form thiamine monophosphate (TMP).</text>
</comment>
<dbReference type="NCBIfam" id="TIGR00693">
    <property type="entry name" value="thiE"/>
    <property type="match status" value="1"/>
</dbReference>
<gene>
    <name evidence="9 13" type="primary">thiE</name>
    <name evidence="13" type="ORF">GCM10010885_21070</name>
</gene>
<dbReference type="GO" id="GO:0009229">
    <property type="term" value="P:thiamine diphosphate biosynthetic process"/>
    <property type="evidence" value="ECO:0007669"/>
    <property type="project" value="UniProtKB-UniRule"/>
</dbReference>
<evidence type="ECO:0000256" key="1">
    <source>
        <dbReference type="ARBA" id="ARBA00005165"/>
    </source>
</evidence>
<dbReference type="GO" id="GO:0004789">
    <property type="term" value="F:thiamine-phosphate diphosphorylase activity"/>
    <property type="evidence" value="ECO:0007669"/>
    <property type="project" value="UniProtKB-UniRule"/>
</dbReference>
<comment type="catalytic activity">
    <reaction evidence="6 9 10">
        <text>4-methyl-5-(2-phosphooxyethyl)-thiazole + 4-amino-2-methyl-5-(diphosphooxymethyl)pyrimidine + H(+) = thiamine phosphate + diphosphate</text>
        <dbReference type="Rhea" id="RHEA:22328"/>
        <dbReference type="ChEBI" id="CHEBI:15378"/>
        <dbReference type="ChEBI" id="CHEBI:33019"/>
        <dbReference type="ChEBI" id="CHEBI:37575"/>
        <dbReference type="ChEBI" id="CHEBI:57841"/>
        <dbReference type="ChEBI" id="CHEBI:58296"/>
        <dbReference type="EC" id="2.5.1.3"/>
    </reaction>
</comment>
<feature type="binding site" evidence="9">
    <location>
        <begin position="42"/>
        <end position="46"/>
    </location>
    <ligand>
        <name>4-amino-2-methyl-5-(diphosphooxymethyl)pyrimidine</name>
        <dbReference type="ChEBI" id="CHEBI:57841"/>
    </ligand>
</feature>
<protein>
    <recommendedName>
        <fullName evidence="9">Thiamine-phosphate synthase</fullName>
        <shortName evidence="9">TP synthase</shortName>
        <shortName evidence="9">TPS</shortName>
        <ecNumber evidence="9">2.5.1.3</ecNumber>
    </recommendedName>
    <alternativeName>
        <fullName evidence="9">Thiamine-phosphate pyrophosphorylase</fullName>
        <shortName evidence="9">TMP pyrophosphorylase</shortName>
        <shortName evidence="9">TMP-PPase</shortName>
    </alternativeName>
</protein>
<dbReference type="InterPro" id="IPR013785">
    <property type="entry name" value="Aldolase_TIM"/>
</dbReference>
<comment type="caution">
    <text evidence="13">The sequence shown here is derived from an EMBL/GenBank/DDBJ whole genome shotgun (WGS) entry which is preliminary data.</text>
</comment>
<feature type="binding site" evidence="9">
    <location>
        <position position="94"/>
    </location>
    <ligand>
        <name>Mg(2+)</name>
        <dbReference type="ChEBI" id="CHEBI:18420"/>
    </ligand>
</feature>
<evidence type="ECO:0000256" key="5">
    <source>
        <dbReference type="ARBA" id="ARBA00022977"/>
    </source>
</evidence>
<dbReference type="RefSeq" id="WP_229776817.1">
    <property type="nucleotide sequence ID" value="NZ_BMOY01000038.1"/>
</dbReference>
<organism evidence="13 14">
    <name type="scientific">Alicyclobacillus cellulosilyticus</name>
    <dbReference type="NCBI Taxonomy" id="1003997"/>
    <lineage>
        <taxon>Bacteria</taxon>
        <taxon>Bacillati</taxon>
        <taxon>Bacillota</taxon>
        <taxon>Bacilli</taxon>
        <taxon>Bacillales</taxon>
        <taxon>Alicyclobacillaceae</taxon>
        <taxon>Alicyclobacillus</taxon>
    </lineage>
</organism>
<feature type="binding site" evidence="9">
    <location>
        <position position="142"/>
    </location>
    <ligand>
        <name>4-amino-2-methyl-5-(diphosphooxymethyl)pyrimidine</name>
        <dbReference type="ChEBI" id="CHEBI:57841"/>
    </ligand>
</feature>
<dbReference type="EC" id="2.5.1.3" evidence="9"/>
<reference evidence="13" key="1">
    <citation type="journal article" date="2014" name="Int. J. Syst. Evol. Microbiol.">
        <title>Complete genome sequence of Corynebacterium casei LMG S-19264T (=DSM 44701T), isolated from a smear-ripened cheese.</title>
        <authorList>
            <consortium name="US DOE Joint Genome Institute (JGI-PGF)"/>
            <person name="Walter F."/>
            <person name="Albersmeier A."/>
            <person name="Kalinowski J."/>
            <person name="Ruckert C."/>
        </authorList>
    </citation>
    <scope>NUCLEOTIDE SEQUENCE</scope>
    <source>
        <strain evidence="13">JCM 18487</strain>
    </source>
</reference>
<evidence type="ECO:0000256" key="2">
    <source>
        <dbReference type="ARBA" id="ARBA00022679"/>
    </source>
</evidence>
<dbReference type="FunFam" id="3.20.20.70:FF:000096">
    <property type="entry name" value="Thiamine-phosphate synthase"/>
    <property type="match status" value="1"/>
</dbReference>
<feature type="binding site" evidence="9">
    <location>
        <position position="169"/>
    </location>
    <ligand>
        <name>2-[(2R,5Z)-2-carboxy-4-methylthiazol-5(2H)-ylidene]ethyl phosphate</name>
        <dbReference type="ChEBI" id="CHEBI:62899"/>
    </ligand>
</feature>
<keyword evidence="2 9" id="KW-0808">Transferase</keyword>
<comment type="similarity">
    <text evidence="9 10">Belongs to the thiamine-phosphate synthase family.</text>
</comment>
<evidence type="ECO:0000256" key="8">
    <source>
        <dbReference type="ARBA" id="ARBA00047883"/>
    </source>
</evidence>
<reference evidence="13" key="2">
    <citation type="submission" date="2020-09" db="EMBL/GenBank/DDBJ databases">
        <authorList>
            <person name="Sun Q."/>
            <person name="Ohkuma M."/>
        </authorList>
    </citation>
    <scope>NUCLEOTIDE SEQUENCE</scope>
    <source>
        <strain evidence="13">JCM 18487</strain>
    </source>
</reference>
<dbReference type="GO" id="GO:0009228">
    <property type="term" value="P:thiamine biosynthetic process"/>
    <property type="evidence" value="ECO:0007669"/>
    <property type="project" value="UniProtKB-KW"/>
</dbReference>
<name>A0A917KES7_9BACL</name>
<keyword evidence="5 9" id="KW-0784">Thiamine biosynthesis</keyword>
<dbReference type="EMBL" id="BMOY01000038">
    <property type="protein sequence ID" value="GGJ11538.1"/>
    <property type="molecule type" value="Genomic_DNA"/>
</dbReference>
<evidence type="ECO:0000313" key="13">
    <source>
        <dbReference type="EMBL" id="GGJ11538.1"/>
    </source>
</evidence>
<evidence type="ECO:0000256" key="9">
    <source>
        <dbReference type="HAMAP-Rule" id="MF_00097"/>
    </source>
</evidence>
<dbReference type="Pfam" id="PF02581">
    <property type="entry name" value="TMP-TENI"/>
    <property type="match status" value="1"/>
</dbReference>
<dbReference type="GO" id="GO:0005737">
    <property type="term" value="C:cytoplasm"/>
    <property type="evidence" value="ECO:0007669"/>
    <property type="project" value="TreeGrafter"/>
</dbReference>
<evidence type="ECO:0000313" key="14">
    <source>
        <dbReference type="Proteomes" id="UP000637695"/>
    </source>
</evidence>
<keyword evidence="14" id="KW-1185">Reference proteome</keyword>
<accession>A0A917KES7</accession>
<dbReference type="InterPro" id="IPR036206">
    <property type="entry name" value="ThiamineP_synth_sf"/>
</dbReference>
<feature type="domain" description="Thiamine phosphate synthase/TenI" evidence="12">
    <location>
        <begin position="13"/>
        <end position="192"/>
    </location>
</feature>
<dbReference type="InterPro" id="IPR034291">
    <property type="entry name" value="TMP_synthase"/>
</dbReference>
<comment type="cofactor">
    <cofactor evidence="9">
        <name>Mg(2+)</name>
        <dbReference type="ChEBI" id="CHEBI:18420"/>
    </cofactor>
    <text evidence="9">Binds 1 Mg(2+) ion per subunit.</text>
</comment>
<dbReference type="Gene3D" id="3.20.20.70">
    <property type="entry name" value="Aldolase class I"/>
    <property type="match status" value="1"/>
</dbReference>
<dbReference type="SUPFAM" id="SSF51391">
    <property type="entry name" value="Thiamin phosphate synthase"/>
    <property type="match status" value="1"/>
</dbReference>
<evidence type="ECO:0000259" key="12">
    <source>
        <dbReference type="Pfam" id="PF02581"/>
    </source>
</evidence>
<feature type="binding site" evidence="9">
    <location>
        <begin position="189"/>
        <end position="190"/>
    </location>
    <ligand>
        <name>2-[(2R,5Z)-2-carboxy-4-methylthiazol-5(2H)-ylidene]ethyl phosphate</name>
        <dbReference type="ChEBI" id="CHEBI:62899"/>
    </ligand>
</feature>
<dbReference type="PANTHER" id="PTHR20857">
    <property type="entry name" value="THIAMINE-PHOSPHATE PYROPHOSPHORYLASE"/>
    <property type="match status" value="1"/>
</dbReference>
<dbReference type="InterPro" id="IPR022998">
    <property type="entry name" value="ThiamineP_synth_TenI"/>
</dbReference>
<dbReference type="AlphaFoldDB" id="A0A917KES7"/>
<evidence type="ECO:0000256" key="7">
    <source>
        <dbReference type="ARBA" id="ARBA00047851"/>
    </source>
</evidence>
<dbReference type="GO" id="GO:0000287">
    <property type="term" value="F:magnesium ion binding"/>
    <property type="evidence" value="ECO:0007669"/>
    <property type="project" value="UniProtKB-UniRule"/>
</dbReference>
<evidence type="ECO:0000256" key="6">
    <source>
        <dbReference type="ARBA" id="ARBA00047334"/>
    </source>
</evidence>
<evidence type="ECO:0000256" key="10">
    <source>
        <dbReference type="RuleBase" id="RU003826"/>
    </source>
</evidence>
<feature type="binding site" evidence="9">
    <location>
        <position position="75"/>
    </location>
    <ligand>
        <name>Mg(2+)</name>
        <dbReference type="ChEBI" id="CHEBI:18420"/>
    </ligand>
</feature>
<comment type="pathway">
    <text evidence="1 9 11">Cofactor biosynthesis; thiamine diphosphate biosynthesis; thiamine phosphate from 4-amino-2-methyl-5-diphosphomethylpyrimidine and 4-methyl-5-(2-phosphoethyl)-thiazole: step 1/1.</text>
</comment>
<evidence type="ECO:0000256" key="11">
    <source>
        <dbReference type="RuleBase" id="RU004253"/>
    </source>
</evidence>
<dbReference type="PANTHER" id="PTHR20857:SF15">
    <property type="entry name" value="THIAMINE-PHOSPHATE SYNTHASE"/>
    <property type="match status" value="1"/>
</dbReference>